<dbReference type="GO" id="GO:0017017">
    <property type="term" value="F:MAP kinase tyrosine/serine/threonine phosphatase activity"/>
    <property type="evidence" value="ECO:0007669"/>
    <property type="project" value="InterPro"/>
</dbReference>
<dbReference type="PROSITE" id="PS50206">
    <property type="entry name" value="RHODANESE_3"/>
    <property type="match status" value="1"/>
</dbReference>
<feature type="domain" description="Tyrosine-protein phosphatase" evidence="14">
    <location>
        <begin position="171"/>
        <end position="312"/>
    </location>
</feature>
<dbReference type="InterPro" id="IPR003595">
    <property type="entry name" value="Tyr_Pase_cat"/>
</dbReference>
<dbReference type="SMART" id="SM00195">
    <property type="entry name" value="DSPc"/>
    <property type="match status" value="1"/>
</dbReference>
<dbReference type="GO" id="GO:0004722">
    <property type="term" value="F:protein serine/threonine phosphatase activity"/>
    <property type="evidence" value="ECO:0007669"/>
    <property type="project" value="UniProtKB-EC"/>
</dbReference>
<evidence type="ECO:0000256" key="3">
    <source>
        <dbReference type="ARBA" id="ARBA00013064"/>
    </source>
</evidence>
<dbReference type="PANTHER" id="PTHR10159:SF109">
    <property type="entry name" value="DUAL SPECIFICITY PROTEIN PHOSPHATASE 2"/>
    <property type="match status" value="1"/>
</dbReference>
<feature type="domain" description="Tyrosine specific protein phosphatases" evidence="15">
    <location>
        <begin position="236"/>
        <end position="290"/>
    </location>
</feature>
<dbReference type="OrthoDB" id="165342at2759"/>
<dbReference type="InterPro" id="IPR000340">
    <property type="entry name" value="Dual-sp_phosphatase_cat-dom"/>
</dbReference>
<dbReference type="InterPro" id="IPR008343">
    <property type="entry name" value="MKP"/>
</dbReference>
<dbReference type="Ensembl" id="ENSCVAT00000010784.1">
    <property type="protein sequence ID" value="ENSCVAP00000002994.1"/>
    <property type="gene ID" value="ENSCVAG00000004150.1"/>
</dbReference>
<dbReference type="GO" id="GO:0005634">
    <property type="term" value="C:nucleus"/>
    <property type="evidence" value="ECO:0007669"/>
    <property type="project" value="UniProtKB-SubCell"/>
</dbReference>
<name>A0A3Q2CDE0_CYPVA</name>
<evidence type="ECO:0000256" key="2">
    <source>
        <dbReference type="ARBA" id="ARBA00008601"/>
    </source>
</evidence>
<comment type="subcellular location">
    <subcellularLocation>
        <location evidence="1">Nucleus</location>
    </subcellularLocation>
</comment>
<dbReference type="Gene3D" id="3.40.250.10">
    <property type="entry name" value="Rhodanese-like domain"/>
    <property type="match status" value="1"/>
</dbReference>
<dbReference type="PANTHER" id="PTHR10159">
    <property type="entry name" value="DUAL SPECIFICITY PROTEIN PHOSPHATASE"/>
    <property type="match status" value="1"/>
</dbReference>
<keyword evidence="5" id="KW-0378">Hydrolase</keyword>
<proteinExistence type="inferred from homology"/>
<evidence type="ECO:0000259" key="14">
    <source>
        <dbReference type="PROSITE" id="PS50054"/>
    </source>
</evidence>
<dbReference type="GO" id="GO:0046329">
    <property type="term" value="P:negative regulation of JNK cascade"/>
    <property type="evidence" value="ECO:0007669"/>
    <property type="project" value="Ensembl"/>
</dbReference>
<dbReference type="CTD" id="1844"/>
<dbReference type="PRINTS" id="PR01764">
    <property type="entry name" value="MAPKPHPHTASE"/>
</dbReference>
<reference evidence="17" key="1">
    <citation type="submission" date="2025-08" db="UniProtKB">
        <authorList>
            <consortium name="Ensembl"/>
        </authorList>
    </citation>
    <scope>IDENTIFICATION</scope>
</reference>
<dbReference type="GO" id="GO:0004725">
    <property type="term" value="F:protein tyrosine phosphatase activity"/>
    <property type="evidence" value="ECO:0007669"/>
    <property type="project" value="UniProtKB-EC"/>
</dbReference>
<keyword evidence="6" id="KW-0904">Protein phosphatase</keyword>
<dbReference type="GO" id="GO:0001706">
    <property type="term" value="P:endoderm formation"/>
    <property type="evidence" value="ECO:0007669"/>
    <property type="project" value="TreeGrafter"/>
</dbReference>
<evidence type="ECO:0000256" key="8">
    <source>
        <dbReference type="ARBA" id="ARBA00048832"/>
    </source>
</evidence>
<dbReference type="InterPro" id="IPR001763">
    <property type="entry name" value="Rhodanese-like_dom"/>
</dbReference>
<evidence type="ECO:0000256" key="5">
    <source>
        <dbReference type="ARBA" id="ARBA00022801"/>
    </source>
</evidence>
<comment type="catalytic activity">
    <reaction evidence="9">
        <text>O-phospho-L-tyrosyl-[protein] + H2O = L-tyrosyl-[protein] + phosphate</text>
        <dbReference type="Rhea" id="RHEA:10684"/>
        <dbReference type="Rhea" id="RHEA-COMP:10136"/>
        <dbReference type="Rhea" id="RHEA-COMP:20101"/>
        <dbReference type="ChEBI" id="CHEBI:15377"/>
        <dbReference type="ChEBI" id="CHEBI:43474"/>
        <dbReference type="ChEBI" id="CHEBI:46858"/>
        <dbReference type="ChEBI" id="CHEBI:61978"/>
        <dbReference type="EC" id="3.1.3.48"/>
    </reaction>
    <physiologicalReaction direction="left-to-right" evidence="9">
        <dbReference type="Rhea" id="RHEA:10685"/>
    </physiologicalReaction>
</comment>
<dbReference type="EC" id="3.1.3.48" evidence="3"/>
<dbReference type="STRING" id="28743.ENSCVAP00000002994"/>
<dbReference type="FunFam" id="3.90.190.10:FF:000015">
    <property type="entry name" value="Dual specificity phosphatase 4"/>
    <property type="match status" value="1"/>
</dbReference>
<evidence type="ECO:0000313" key="18">
    <source>
        <dbReference type="Proteomes" id="UP000265020"/>
    </source>
</evidence>
<evidence type="ECO:0000313" key="17">
    <source>
        <dbReference type="Ensembl" id="ENSCVAP00000002994.1"/>
    </source>
</evidence>
<evidence type="ECO:0000256" key="11">
    <source>
        <dbReference type="ARBA" id="ARBA00065606"/>
    </source>
</evidence>
<evidence type="ECO:0000256" key="12">
    <source>
        <dbReference type="ARBA" id="ARBA00073901"/>
    </source>
</evidence>
<evidence type="ECO:0000256" key="4">
    <source>
        <dbReference type="ARBA" id="ARBA00013081"/>
    </source>
</evidence>
<dbReference type="InterPro" id="IPR036873">
    <property type="entry name" value="Rhodanese-like_dom_sf"/>
</dbReference>
<evidence type="ECO:0000256" key="1">
    <source>
        <dbReference type="ARBA" id="ARBA00004123"/>
    </source>
</evidence>
<dbReference type="InterPro" id="IPR016130">
    <property type="entry name" value="Tyr_Pase_AS"/>
</dbReference>
<keyword evidence="18" id="KW-1185">Reference proteome</keyword>
<dbReference type="Proteomes" id="UP000265020">
    <property type="component" value="Unassembled WGS sequence"/>
</dbReference>
<dbReference type="SMART" id="SM00404">
    <property type="entry name" value="PTPc_motif"/>
    <property type="match status" value="1"/>
</dbReference>
<dbReference type="GeneTree" id="ENSGT00940000161605"/>
<evidence type="ECO:0000259" key="16">
    <source>
        <dbReference type="PROSITE" id="PS50206"/>
    </source>
</evidence>
<evidence type="ECO:0000259" key="15">
    <source>
        <dbReference type="PROSITE" id="PS50056"/>
    </source>
</evidence>
<dbReference type="SMART" id="SM00450">
    <property type="entry name" value="RHOD"/>
    <property type="match status" value="1"/>
</dbReference>
<dbReference type="GO" id="GO:0031103">
    <property type="term" value="P:axon regeneration"/>
    <property type="evidence" value="ECO:0007669"/>
    <property type="project" value="Ensembl"/>
</dbReference>
<dbReference type="InterPro" id="IPR000387">
    <property type="entry name" value="Tyr_Pase_dom"/>
</dbReference>
<evidence type="ECO:0000256" key="10">
    <source>
        <dbReference type="ARBA" id="ARBA00057539"/>
    </source>
</evidence>
<protein>
    <recommendedName>
        <fullName evidence="12">Dual specificity protein phosphatase 2</fullName>
        <ecNumber evidence="4">3.1.3.16</ecNumber>
        <ecNumber evidence="3">3.1.3.48</ecNumber>
    </recommendedName>
    <alternativeName>
        <fullName evidence="13">Dual specificity protein phosphatase PAC-1</fullName>
    </alternativeName>
</protein>
<feature type="domain" description="Rhodanese" evidence="16">
    <location>
        <begin position="27"/>
        <end position="144"/>
    </location>
</feature>
<evidence type="ECO:0000256" key="9">
    <source>
        <dbReference type="ARBA" id="ARBA00051341"/>
    </source>
</evidence>
<dbReference type="PROSITE" id="PS50054">
    <property type="entry name" value="TYR_PHOSPHATASE_DUAL"/>
    <property type="match status" value="1"/>
</dbReference>
<dbReference type="SUPFAM" id="SSF52799">
    <property type="entry name" value="(Phosphotyrosine protein) phosphatases II"/>
    <property type="match status" value="1"/>
</dbReference>
<dbReference type="InterPro" id="IPR029021">
    <property type="entry name" value="Prot-tyrosine_phosphatase-like"/>
</dbReference>
<evidence type="ECO:0000256" key="6">
    <source>
        <dbReference type="ARBA" id="ARBA00022912"/>
    </source>
</evidence>
<dbReference type="Pfam" id="PF00782">
    <property type="entry name" value="DSPc"/>
    <property type="match status" value="1"/>
</dbReference>
<dbReference type="AlphaFoldDB" id="A0A3Q2CDE0"/>
<dbReference type="GO" id="GO:0005737">
    <property type="term" value="C:cytoplasm"/>
    <property type="evidence" value="ECO:0007669"/>
    <property type="project" value="TreeGrafter"/>
</dbReference>
<dbReference type="FunFam" id="3.40.250.10:FF:000034">
    <property type="entry name" value="Dual specificity phosphatase 2"/>
    <property type="match status" value="1"/>
</dbReference>
<dbReference type="EC" id="3.1.3.16" evidence="4"/>
<evidence type="ECO:0000256" key="7">
    <source>
        <dbReference type="ARBA" id="ARBA00023242"/>
    </source>
</evidence>
<accession>A0A3Q2CDE0</accession>
<dbReference type="OMA" id="FEYLRIT"/>
<comment type="function">
    <text evidence="10">Dephosphorylates both phosphorylated Thr and Tyr residues in MAPK1, and dephosphorylation of phosphotyrosine is slightly faster than that of phosphothreonine. Can dephosphorylate MAPK1.</text>
</comment>
<dbReference type="RefSeq" id="XP_015245694.1">
    <property type="nucleotide sequence ID" value="XM_015390208.1"/>
</dbReference>
<keyword evidence="7" id="KW-0539">Nucleus</keyword>
<comment type="subunit">
    <text evidence="11">Interacts with MAPK14; this interaction does not lead to catalytic activation of DUSP2 and dephosphrylation of MAPK14.</text>
</comment>
<comment type="catalytic activity">
    <reaction evidence="8">
        <text>O-phospho-L-threonyl-[protein] + H2O = L-threonyl-[protein] + phosphate</text>
        <dbReference type="Rhea" id="RHEA:47004"/>
        <dbReference type="Rhea" id="RHEA-COMP:11060"/>
        <dbReference type="Rhea" id="RHEA-COMP:11605"/>
        <dbReference type="ChEBI" id="CHEBI:15377"/>
        <dbReference type="ChEBI" id="CHEBI:30013"/>
        <dbReference type="ChEBI" id="CHEBI:43474"/>
        <dbReference type="ChEBI" id="CHEBI:61977"/>
        <dbReference type="EC" id="3.1.3.16"/>
    </reaction>
    <physiologicalReaction direction="left-to-right" evidence="8">
        <dbReference type="Rhea" id="RHEA:47005"/>
    </physiologicalReaction>
</comment>
<dbReference type="PROSITE" id="PS50056">
    <property type="entry name" value="TYR_PHOSPHATASE_2"/>
    <property type="match status" value="1"/>
</dbReference>
<dbReference type="PROSITE" id="PS00383">
    <property type="entry name" value="TYR_PHOSPHATASE_1"/>
    <property type="match status" value="1"/>
</dbReference>
<dbReference type="GeneID" id="107094527"/>
<dbReference type="KEGG" id="cvg:107094527"/>
<dbReference type="Gene3D" id="3.90.190.10">
    <property type="entry name" value="Protein tyrosine phosphatase superfamily"/>
    <property type="match status" value="1"/>
</dbReference>
<dbReference type="Pfam" id="PF00581">
    <property type="entry name" value="Rhodanese"/>
    <property type="match status" value="1"/>
</dbReference>
<reference evidence="17" key="2">
    <citation type="submission" date="2025-09" db="UniProtKB">
        <authorList>
            <consortium name="Ensembl"/>
        </authorList>
    </citation>
    <scope>IDENTIFICATION</scope>
</reference>
<dbReference type="InterPro" id="IPR020422">
    <property type="entry name" value="TYR_PHOSPHATASE_DUAL_dom"/>
</dbReference>
<dbReference type="CDD" id="cd01446">
    <property type="entry name" value="DSP_MapKP"/>
    <property type="match status" value="1"/>
</dbReference>
<evidence type="ECO:0000256" key="13">
    <source>
        <dbReference type="ARBA" id="ARBA00081378"/>
    </source>
</evidence>
<dbReference type="SUPFAM" id="SSF52821">
    <property type="entry name" value="Rhodanese/Cell cycle control phosphatase"/>
    <property type="match status" value="1"/>
</dbReference>
<organism evidence="17 18">
    <name type="scientific">Cyprinodon variegatus</name>
    <name type="common">Sheepshead minnow</name>
    <dbReference type="NCBI Taxonomy" id="28743"/>
    <lineage>
        <taxon>Eukaryota</taxon>
        <taxon>Metazoa</taxon>
        <taxon>Chordata</taxon>
        <taxon>Craniata</taxon>
        <taxon>Vertebrata</taxon>
        <taxon>Euteleostomi</taxon>
        <taxon>Actinopterygii</taxon>
        <taxon>Neopterygii</taxon>
        <taxon>Teleostei</taxon>
        <taxon>Neoteleostei</taxon>
        <taxon>Acanthomorphata</taxon>
        <taxon>Ovalentaria</taxon>
        <taxon>Atherinomorphae</taxon>
        <taxon>Cyprinodontiformes</taxon>
        <taxon>Cyprinodontidae</taxon>
        <taxon>Cyprinodon</taxon>
    </lineage>
</organism>
<sequence>MTSSSVTLEITDNELVHILRTPRDQYTSSGCVILDCRPFLDFSATHICESRNVNWNSMLRRRSKSSVVALEWLIPDKTLLARLRRGEFSPVVVVDDRSGSLAGLKAESVAQMLLTALQNEVQTQICFLQGGFEGFSEAFPELCYESGINQLTSVEPEPRAGRGTPAYDQDGPVELLPFLFLGSAVHSSRREMLAAAGITAVLNVSSTCPNFYEGELQYLRLTVEDTLVADIRACFHTAISFIDSVKKSGGRVLVHCQAGISRSATICLAYLMHTQRVRLDEAFDFVKQRRHVISPNLAFMGQLLQFETDILCQG</sequence>
<comment type="similarity">
    <text evidence="2">Belongs to the protein-tyrosine phosphatase family. Non-receptor class dual specificity subfamily.</text>
</comment>